<evidence type="ECO:0000313" key="13">
    <source>
        <dbReference type="EMBL" id="KAK3729454.1"/>
    </source>
</evidence>
<evidence type="ECO:0000256" key="8">
    <source>
        <dbReference type="ARBA" id="ARBA00023136"/>
    </source>
</evidence>
<feature type="compositionally biased region" description="Basic and acidic residues" evidence="9">
    <location>
        <begin position="508"/>
        <end position="517"/>
    </location>
</feature>
<dbReference type="Proteomes" id="UP001283361">
    <property type="component" value="Unassembled WGS sequence"/>
</dbReference>
<dbReference type="InterPro" id="IPR002524">
    <property type="entry name" value="Cation_efflux"/>
</dbReference>
<feature type="region of interest" description="Disordered" evidence="9">
    <location>
        <begin position="345"/>
        <end position="374"/>
    </location>
</feature>
<feature type="compositionally biased region" description="Basic and acidic residues" evidence="9">
    <location>
        <begin position="559"/>
        <end position="575"/>
    </location>
</feature>
<comment type="caution">
    <text evidence="13">The sequence shown here is derived from an EMBL/GenBank/DDBJ whole genome shotgun (WGS) entry which is preliminary data.</text>
</comment>
<accession>A0AAE1CR28</accession>
<evidence type="ECO:0000256" key="1">
    <source>
        <dbReference type="ARBA" id="ARBA00004141"/>
    </source>
</evidence>
<evidence type="ECO:0000256" key="7">
    <source>
        <dbReference type="ARBA" id="ARBA00023065"/>
    </source>
</evidence>
<protein>
    <recommendedName>
        <fullName evidence="15">Zinc transporter 2</fullName>
    </recommendedName>
</protein>
<sequence>MDADFDELLQFQSYETGNRELALGHAGGAGSASSLVQTGLGPGGQEGAPHWLSSISVPGQTIPGPVLAQANHLESSAAVSNPESVESNRLPSASSAAPSEQFDFLDFGDPTFASSGFITARPDSHPTVSPERPSAPSRVSVWQAQQPLVSVDPVDGLCDLPWKRDTIGCDVSSREPAHLLPAAFTVDGSDSVAELSPLHRLPSYFNQNNHQPAHVEVGSREATRTARDNLMLFDFTVQQEDERPNAPLVAFGNRRLDAANYYSGDFSDLKRRSVIGTVSTAALVPRSGREHSATTSIAGSETGFMSEVSAIRGAVEELPPTARFTTYAKKPSGDDLYDTGVSVLSSSSTRLPHPPLLTDQHERRAAGGDGTGRLPQFTVPGTEGPGEADDVFSGPACSYLSPSHVTPPLSDVAFALPGAYISPRRTPPQQKRFSSRPVETKVGNPSRFYTGAVLTDCDRCQPAKQLLGNRSSHRVDTHRLRNTYAGSEIVGPASPAPGSSAGISRSQRRMDGRKRNGDIQLKPHQHHRQKQSWTSKSHREFSPLPTASSSADEEENDDHDERVELTPRSLRERQSGTDNSSQHRQARRQRHCHKPEMTSLTDSLARRQLVAVVVLCVVFMVGEAVGGALANSLALFTDVLHLGSDLVSFVISLLAMWLANKPPTRRMSFGYHRAEVLGALLSVFIIWLVSGVLCYIAVERIIQEHYKDVKPDEMLITASLGVVINFIMGFVLHSEICCGHAHGHTKFGHGHSHGGQGHSHGGHGHSNGGHGHSHGDHSHNHSGSSAAAINPGYDFAEDKGLLDVRTQSVSSEDALLPRSENYGNHSSEEQELQYQPVAENMELVNFVAHENHDDEDRSRHHQKNINVRAAFIHVVGDIIQSIGVLVAALIIKFTEDPRFRLADPICTFLFSLLVLITTVTVLRDTVLVMMEAVPRNLSLEDLRQKLASVEGVVAVHSLHVWALTMDRNALSVHLAIDNPTLHEQVLSNALAVTQNRYNFFSSTIQVEIFDEASSLECSECLEVK</sequence>
<dbReference type="Pfam" id="PF16916">
    <property type="entry name" value="ZT_dimer"/>
    <property type="match status" value="1"/>
</dbReference>
<comment type="similarity">
    <text evidence="2">Belongs to the cation diffusion facilitator (CDF) transporter (TC 2.A.4) family. SLC30A subfamily.</text>
</comment>
<evidence type="ECO:0008006" key="15">
    <source>
        <dbReference type="Google" id="ProtNLM"/>
    </source>
</evidence>
<feature type="domain" description="Cation efflux protein cytoplasmic" evidence="12">
    <location>
        <begin position="935"/>
        <end position="1007"/>
    </location>
</feature>
<dbReference type="EMBL" id="JAWDGP010007142">
    <property type="protein sequence ID" value="KAK3729454.1"/>
    <property type="molecule type" value="Genomic_DNA"/>
</dbReference>
<evidence type="ECO:0000256" key="5">
    <source>
        <dbReference type="ARBA" id="ARBA00022906"/>
    </source>
</evidence>
<organism evidence="13 14">
    <name type="scientific">Elysia crispata</name>
    <name type="common">lettuce slug</name>
    <dbReference type="NCBI Taxonomy" id="231223"/>
    <lineage>
        <taxon>Eukaryota</taxon>
        <taxon>Metazoa</taxon>
        <taxon>Spiralia</taxon>
        <taxon>Lophotrochozoa</taxon>
        <taxon>Mollusca</taxon>
        <taxon>Gastropoda</taxon>
        <taxon>Heterobranchia</taxon>
        <taxon>Euthyneura</taxon>
        <taxon>Panpulmonata</taxon>
        <taxon>Sacoglossa</taxon>
        <taxon>Placobranchoidea</taxon>
        <taxon>Plakobranchidae</taxon>
        <taxon>Elysia</taxon>
    </lineage>
</organism>
<dbReference type="InterPro" id="IPR058533">
    <property type="entry name" value="Cation_efflux_TM"/>
</dbReference>
<dbReference type="InterPro" id="IPR050681">
    <property type="entry name" value="CDF/SLC30A"/>
</dbReference>
<comment type="subcellular location">
    <subcellularLocation>
        <location evidence="1">Membrane</location>
        <topology evidence="1">Multi-pass membrane protein</topology>
    </subcellularLocation>
</comment>
<evidence type="ECO:0000256" key="3">
    <source>
        <dbReference type="ARBA" id="ARBA00022448"/>
    </source>
</evidence>
<keyword evidence="5" id="KW-0864">Zinc transport</keyword>
<feature type="region of interest" description="Disordered" evidence="9">
    <location>
        <begin position="25"/>
        <end position="45"/>
    </location>
</feature>
<dbReference type="NCBIfam" id="TIGR01297">
    <property type="entry name" value="CDF"/>
    <property type="match status" value="1"/>
</dbReference>
<feature type="region of interest" description="Disordered" evidence="9">
    <location>
        <begin position="423"/>
        <end position="444"/>
    </location>
</feature>
<feature type="compositionally biased region" description="Basic residues" evidence="9">
    <location>
        <begin position="584"/>
        <end position="593"/>
    </location>
</feature>
<dbReference type="InterPro" id="IPR027469">
    <property type="entry name" value="Cation_efflux_TMD_sf"/>
</dbReference>
<evidence type="ECO:0000256" key="10">
    <source>
        <dbReference type="SAM" id="Phobius"/>
    </source>
</evidence>
<dbReference type="Gene3D" id="1.20.1510.10">
    <property type="entry name" value="Cation efflux protein transmembrane domain"/>
    <property type="match status" value="2"/>
</dbReference>
<dbReference type="Pfam" id="PF01545">
    <property type="entry name" value="Cation_efflux"/>
    <property type="match status" value="1"/>
</dbReference>
<proteinExistence type="inferred from homology"/>
<dbReference type="PANTHER" id="PTHR11562:SF84">
    <property type="entry name" value="LD05335P"/>
    <property type="match status" value="1"/>
</dbReference>
<evidence type="ECO:0000256" key="6">
    <source>
        <dbReference type="ARBA" id="ARBA00022989"/>
    </source>
</evidence>
<evidence type="ECO:0000313" key="14">
    <source>
        <dbReference type="Proteomes" id="UP001283361"/>
    </source>
</evidence>
<dbReference type="SUPFAM" id="SSF161111">
    <property type="entry name" value="Cation efflux protein transmembrane domain-like"/>
    <property type="match status" value="1"/>
</dbReference>
<feature type="transmembrane region" description="Helical" evidence="10">
    <location>
        <begin position="870"/>
        <end position="893"/>
    </location>
</feature>
<evidence type="ECO:0000256" key="4">
    <source>
        <dbReference type="ARBA" id="ARBA00022692"/>
    </source>
</evidence>
<evidence type="ECO:0000256" key="9">
    <source>
        <dbReference type="SAM" id="MobiDB-lite"/>
    </source>
</evidence>
<feature type="transmembrane region" description="Helical" evidence="10">
    <location>
        <begin position="609"/>
        <end position="630"/>
    </location>
</feature>
<gene>
    <name evidence="13" type="ORF">RRG08_010111</name>
</gene>
<keyword evidence="3" id="KW-0813">Transport</keyword>
<evidence type="ECO:0000259" key="12">
    <source>
        <dbReference type="Pfam" id="PF16916"/>
    </source>
</evidence>
<keyword evidence="7" id="KW-0406">Ion transport</keyword>
<dbReference type="GO" id="GO:0005385">
    <property type="term" value="F:zinc ion transmembrane transporter activity"/>
    <property type="evidence" value="ECO:0007669"/>
    <property type="project" value="TreeGrafter"/>
</dbReference>
<feature type="compositionally biased region" description="Low complexity" evidence="9">
    <location>
        <begin position="491"/>
        <end position="502"/>
    </location>
</feature>
<keyword evidence="5" id="KW-0862">Zinc</keyword>
<feature type="domain" description="Cation efflux protein transmembrane" evidence="11">
    <location>
        <begin position="610"/>
        <end position="930"/>
    </location>
</feature>
<feature type="region of interest" description="Disordered" evidence="9">
    <location>
        <begin position="485"/>
        <end position="597"/>
    </location>
</feature>
<reference evidence="13" key="1">
    <citation type="journal article" date="2023" name="G3 (Bethesda)">
        <title>A reference genome for the long-term kleptoplast-retaining sea slug Elysia crispata morphotype clarki.</title>
        <authorList>
            <person name="Eastman K.E."/>
            <person name="Pendleton A.L."/>
            <person name="Shaikh M.A."/>
            <person name="Suttiyut T."/>
            <person name="Ogas R."/>
            <person name="Tomko P."/>
            <person name="Gavelis G."/>
            <person name="Widhalm J.R."/>
            <person name="Wisecaver J.H."/>
        </authorList>
    </citation>
    <scope>NUCLEOTIDE SEQUENCE</scope>
    <source>
        <strain evidence="13">ECLA1</strain>
    </source>
</reference>
<dbReference type="InterPro" id="IPR027470">
    <property type="entry name" value="Cation_efflux_CTD"/>
</dbReference>
<feature type="region of interest" description="Disordered" evidence="9">
    <location>
        <begin position="748"/>
        <end position="789"/>
    </location>
</feature>
<feature type="compositionally biased region" description="Gly residues" evidence="9">
    <location>
        <begin position="753"/>
        <end position="770"/>
    </location>
</feature>
<dbReference type="GO" id="GO:0005886">
    <property type="term" value="C:plasma membrane"/>
    <property type="evidence" value="ECO:0007669"/>
    <property type="project" value="TreeGrafter"/>
</dbReference>
<keyword evidence="8 10" id="KW-0472">Membrane</keyword>
<keyword evidence="14" id="KW-1185">Reference proteome</keyword>
<dbReference type="AlphaFoldDB" id="A0AAE1CR28"/>
<dbReference type="PANTHER" id="PTHR11562">
    <property type="entry name" value="CATION EFFLUX PROTEIN/ ZINC TRANSPORTER"/>
    <property type="match status" value="1"/>
</dbReference>
<evidence type="ECO:0000259" key="11">
    <source>
        <dbReference type="Pfam" id="PF01545"/>
    </source>
</evidence>
<evidence type="ECO:0000256" key="2">
    <source>
        <dbReference type="ARBA" id="ARBA00008873"/>
    </source>
</evidence>
<keyword evidence="4 10" id="KW-0812">Transmembrane</keyword>
<dbReference type="GO" id="GO:0010043">
    <property type="term" value="P:response to zinc ion"/>
    <property type="evidence" value="ECO:0007669"/>
    <property type="project" value="TreeGrafter"/>
</dbReference>
<feature type="transmembrane region" description="Helical" evidence="10">
    <location>
        <begin position="642"/>
        <end position="659"/>
    </location>
</feature>
<name>A0AAE1CR28_9GAST</name>
<feature type="transmembrane region" description="Helical" evidence="10">
    <location>
        <begin position="905"/>
        <end position="922"/>
    </location>
</feature>
<keyword evidence="6 10" id="KW-1133">Transmembrane helix</keyword>
<feature type="transmembrane region" description="Helical" evidence="10">
    <location>
        <begin position="679"/>
        <end position="702"/>
    </location>
</feature>